<accession>A0A8S5NN07</accession>
<reference evidence="1" key="1">
    <citation type="journal article" date="2021" name="Proc. Natl. Acad. Sci. U.S.A.">
        <title>A Catalog of Tens of Thousands of Viruses from Human Metagenomes Reveals Hidden Associations with Chronic Diseases.</title>
        <authorList>
            <person name="Tisza M.J."/>
            <person name="Buck C.B."/>
        </authorList>
    </citation>
    <scope>NUCLEOTIDE SEQUENCE</scope>
    <source>
        <strain evidence="1">CtQU013</strain>
    </source>
</reference>
<name>A0A8S5NN07_9CAUD</name>
<protein>
    <submittedName>
        <fullName evidence="1">Uncharacterized protein</fullName>
    </submittedName>
</protein>
<evidence type="ECO:0000313" key="1">
    <source>
        <dbReference type="EMBL" id="DAD95658.1"/>
    </source>
</evidence>
<organism evidence="1">
    <name type="scientific">Siphoviridae sp. ctQU013</name>
    <dbReference type="NCBI Taxonomy" id="2826329"/>
    <lineage>
        <taxon>Viruses</taxon>
        <taxon>Duplodnaviria</taxon>
        <taxon>Heunggongvirae</taxon>
        <taxon>Uroviricota</taxon>
        <taxon>Caudoviricetes</taxon>
    </lineage>
</organism>
<proteinExistence type="predicted"/>
<dbReference type="EMBL" id="BK015198">
    <property type="protein sequence ID" value="DAD95658.1"/>
    <property type="molecule type" value="Genomic_DNA"/>
</dbReference>
<sequence length="96" mass="10711">MIALYGAEGRGIANECEKDCSPVDVKDAARVERALCSPLYPEKYRLMVCALYLRPSLSVGRIGRAMGLSKRRFDEEINSASVMLSNILEFYARDCS</sequence>